<feature type="domain" description="HTH tetR-type" evidence="3">
    <location>
        <begin position="13"/>
        <end position="73"/>
    </location>
</feature>
<proteinExistence type="predicted"/>
<evidence type="ECO:0000256" key="1">
    <source>
        <dbReference type="ARBA" id="ARBA00023125"/>
    </source>
</evidence>
<reference evidence="4 5" key="1">
    <citation type="submission" date="2021-01" db="EMBL/GenBank/DDBJ databases">
        <title>Genomic Encyclopedia of Type Strains, Phase IV (KMG-IV): sequencing the most valuable type-strain genomes for metagenomic binning, comparative biology and taxonomic classification.</title>
        <authorList>
            <person name="Goeker M."/>
        </authorList>
    </citation>
    <scope>NUCLEOTIDE SEQUENCE [LARGE SCALE GENOMIC DNA]</scope>
    <source>
        <strain evidence="4 5">DSM 25540</strain>
    </source>
</reference>
<dbReference type="PANTHER" id="PTHR43479">
    <property type="entry name" value="ACREF/ENVCD OPERON REPRESSOR-RELATED"/>
    <property type="match status" value="1"/>
</dbReference>
<gene>
    <name evidence="4" type="ORF">JOD17_001362</name>
</gene>
<dbReference type="PROSITE" id="PS50977">
    <property type="entry name" value="HTH_TETR_2"/>
    <property type="match status" value="1"/>
</dbReference>
<evidence type="ECO:0000259" key="3">
    <source>
        <dbReference type="PROSITE" id="PS50977"/>
    </source>
</evidence>
<evidence type="ECO:0000256" key="2">
    <source>
        <dbReference type="PROSITE-ProRule" id="PRU00335"/>
    </source>
</evidence>
<organism evidence="4 5">
    <name type="scientific">Geomicrobium sediminis</name>
    <dbReference type="NCBI Taxonomy" id="1347788"/>
    <lineage>
        <taxon>Bacteria</taxon>
        <taxon>Bacillati</taxon>
        <taxon>Bacillota</taxon>
        <taxon>Bacilli</taxon>
        <taxon>Bacillales</taxon>
        <taxon>Geomicrobium</taxon>
    </lineage>
</organism>
<dbReference type="Gene3D" id="1.10.357.10">
    <property type="entry name" value="Tetracycline Repressor, domain 2"/>
    <property type="match status" value="1"/>
</dbReference>
<dbReference type="InterPro" id="IPR001647">
    <property type="entry name" value="HTH_TetR"/>
</dbReference>
<evidence type="ECO:0000313" key="5">
    <source>
        <dbReference type="Proteomes" id="UP000741863"/>
    </source>
</evidence>
<dbReference type="InterPro" id="IPR050624">
    <property type="entry name" value="HTH-type_Tx_Regulator"/>
</dbReference>
<dbReference type="Pfam" id="PF00440">
    <property type="entry name" value="TetR_N"/>
    <property type="match status" value="1"/>
</dbReference>
<keyword evidence="5" id="KW-1185">Reference proteome</keyword>
<dbReference type="InterPro" id="IPR009057">
    <property type="entry name" value="Homeodomain-like_sf"/>
</dbReference>
<dbReference type="SUPFAM" id="SSF46689">
    <property type="entry name" value="Homeodomain-like"/>
    <property type="match status" value="1"/>
</dbReference>
<protein>
    <submittedName>
        <fullName evidence="4">AcrR family transcriptional regulator</fullName>
    </submittedName>
</protein>
<name>A0ABS2PA37_9BACL</name>
<dbReference type="InterPro" id="IPR039532">
    <property type="entry name" value="TetR_C_Firmicutes"/>
</dbReference>
<dbReference type="RefSeq" id="WP_204696402.1">
    <property type="nucleotide sequence ID" value="NZ_JAFBEC010000003.1"/>
</dbReference>
<comment type="caution">
    <text evidence="4">The sequence shown here is derived from an EMBL/GenBank/DDBJ whole genome shotgun (WGS) entry which is preliminary data.</text>
</comment>
<dbReference type="Proteomes" id="UP000741863">
    <property type="component" value="Unassembled WGS sequence"/>
</dbReference>
<sequence>MVSSDHRSSKQSKRTKKSFKQSFIELIHEKGFSHVTVTDIIRKADYNRSTFYLHYQDKYCLADELRAEMFQQIKQTSISNYEEGKSIITLSMRPTSFELTEFIYANQPFFNLYLVEDTLPSLLRDLPQAIYEVLKEQFHLYALNQDHDINHNAHKLYMAHGTAGLLLDWIEKQYPIPPSEMSQQLIDILESFTKTFTITRKS</sequence>
<dbReference type="EMBL" id="JAFBEC010000003">
    <property type="protein sequence ID" value="MBM7632269.1"/>
    <property type="molecule type" value="Genomic_DNA"/>
</dbReference>
<accession>A0ABS2PA37</accession>
<keyword evidence="1 2" id="KW-0238">DNA-binding</keyword>
<feature type="DNA-binding region" description="H-T-H motif" evidence="2">
    <location>
        <begin position="36"/>
        <end position="55"/>
    </location>
</feature>
<dbReference type="Pfam" id="PF14278">
    <property type="entry name" value="TetR_C_8"/>
    <property type="match status" value="1"/>
</dbReference>
<dbReference type="PANTHER" id="PTHR43479:SF7">
    <property type="entry name" value="TETR-FAMILY TRANSCRIPTIONAL REGULATOR"/>
    <property type="match status" value="1"/>
</dbReference>
<evidence type="ECO:0000313" key="4">
    <source>
        <dbReference type="EMBL" id="MBM7632269.1"/>
    </source>
</evidence>